<evidence type="ECO:0000313" key="1">
    <source>
        <dbReference type="EMBL" id="KDQ17846.1"/>
    </source>
</evidence>
<dbReference type="EMBL" id="KL198022">
    <property type="protein sequence ID" value="KDQ17846.1"/>
    <property type="molecule type" value="Genomic_DNA"/>
</dbReference>
<dbReference type="AlphaFoldDB" id="A0A067N283"/>
<gene>
    <name evidence="1" type="ORF">BOTBODRAFT_541714</name>
</gene>
<name>A0A067N283_BOTB1</name>
<dbReference type="InParanoid" id="A0A067N283"/>
<accession>A0A067N283</accession>
<keyword evidence="2" id="KW-1185">Reference proteome</keyword>
<dbReference type="Proteomes" id="UP000027195">
    <property type="component" value="Unassembled WGS sequence"/>
</dbReference>
<dbReference type="HOGENOM" id="CLU_1570384_0_0_1"/>
<reference evidence="2" key="1">
    <citation type="journal article" date="2014" name="Proc. Natl. Acad. Sci. U.S.A.">
        <title>Extensive sampling of basidiomycete genomes demonstrates inadequacy of the white-rot/brown-rot paradigm for wood decay fungi.</title>
        <authorList>
            <person name="Riley R."/>
            <person name="Salamov A.A."/>
            <person name="Brown D.W."/>
            <person name="Nagy L.G."/>
            <person name="Floudas D."/>
            <person name="Held B.W."/>
            <person name="Levasseur A."/>
            <person name="Lombard V."/>
            <person name="Morin E."/>
            <person name="Otillar R."/>
            <person name="Lindquist E.A."/>
            <person name="Sun H."/>
            <person name="LaButti K.M."/>
            <person name="Schmutz J."/>
            <person name="Jabbour D."/>
            <person name="Luo H."/>
            <person name="Baker S.E."/>
            <person name="Pisabarro A.G."/>
            <person name="Walton J.D."/>
            <person name="Blanchette R.A."/>
            <person name="Henrissat B."/>
            <person name="Martin F."/>
            <person name="Cullen D."/>
            <person name="Hibbett D.S."/>
            <person name="Grigoriev I.V."/>
        </authorList>
    </citation>
    <scope>NUCLEOTIDE SEQUENCE [LARGE SCALE GENOMIC DNA]</scope>
    <source>
        <strain evidence="2">FD-172 SS1</strain>
    </source>
</reference>
<organism evidence="1 2">
    <name type="scientific">Botryobasidium botryosum (strain FD-172 SS1)</name>
    <dbReference type="NCBI Taxonomy" id="930990"/>
    <lineage>
        <taxon>Eukaryota</taxon>
        <taxon>Fungi</taxon>
        <taxon>Dikarya</taxon>
        <taxon>Basidiomycota</taxon>
        <taxon>Agaricomycotina</taxon>
        <taxon>Agaricomycetes</taxon>
        <taxon>Cantharellales</taxon>
        <taxon>Botryobasidiaceae</taxon>
        <taxon>Botryobasidium</taxon>
    </lineage>
</organism>
<sequence>MLKSTKPALKQCTDPSPHLVASELSSIHPDDPNFVVVVVLPLCSASLTTKNPPFSRHSATVIYQVSPVRHLPALGPTSSPNKPSINDLHPPSSHVHALALPHLPTHAFSRACPLVHRGSSSHASPSCCSFARCPSRTWEPHRPRSCTFPPPSTPSARPLRSICTPFARIC</sequence>
<evidence type="ECO:0000313" key="2">
    <source>
        <dbReference type="Proteomes" id="UP000027195"/>
    </source>
</evidence>
<proteinExistence type="predicted"/>
<protein>
    <submittedName>
        <fullName evidence="1">Uncharacterized protein</fullName>
    </submittedName>
</protein>